<evidence type="ECO:0000313" key="7">
    <source>
        <dbReference type="EMBL" id="MCC2231314.1"/>
    </source>
</evidence>
<evidence type="ECO:0000259" key="6">
    <source>
        <dbReference type="Pfam" id="PF22780"/>
    </source>
</evidence>
<evidence type="ECO:0000256" key="2">
    <source>
        <dbReference type="ARBA" id="ARBA00022630"/>
    </source>
</evidence>
<dbReference type="InterPro" id="IPR023166">
    <property type="entry name" value="BaiN-like_dom_sf"/>
</dbReference>
<keyword evidence="3" id="KW-0274">FAD</keyword>
<dbReference type="NCBIfam" id="TIGR00275">
    <property type="entry name" value="aminoacetone oxidase family FAD-binding enzyme"/>
    <property type="match status" value="1"/>
</dbReference>
<dbReference type="SUPFAM" id="SSF160996">
    <property type="entry name" value="HI0933 insert domain-like"/>
    <property type="match status" value="1"/>
</dbReference>
<organism evidence="7 8">
    <name type="scientific">Hominifimenecus microfluidus</name>
    <dbReference type="NCBI Taxonomy" id="2885348"/>
    <lineage>
        <taxon>Bacteria</taxon>
        <taxon>Bacillati</taxon>
        <taxon>Bacillota</taxon>
        <taxon>Clostridia</taxon>
        <taxon>Lachnospirales</taxon>
        <taxon>Lachnospiraceae</taxon>
        <taxon>Hominifimenecus</taxon>
    </lineage>
</organism>
<evidence type="ECO:0000259" key="5">
    <source>
        <dbReference type="Pfam" id="PF03486"/>
    </source>
</evidence>
<dbReference type="InterPro" id="IPR055178">
    <property type="entry name" value="RsdA/BaiN/AoA(So)-like_dom"/>
</dbReference>
<accession>A0AAE3EAM2</accession>
<evidence type="ECO:0000256" key="3">
    <source>
        <dbReference type="ARBA" id="ARBA00022827"/>
    </source>
</evidence>
<dbReference type="RefSeq" id="WP_308453834.1">
    <property type="nucleotide sequence ID" value="NZ_JAJEQR010000026.1"/>
</dbReference>
<dbReference type="Proteomes" id="UP001198182">
    <property type="component" value="Unassembled WGS sequence"/>
</dbReference>
<dbReference type="InterPro" id="IPR004792">
    <property type="entry name" value="BaiN-like"/>
</dbReference>
<feature type="chain" id="PRO_5042137582" evidence="4">
    <location>
        <begin position="22"/>
        <end position="412"/>
    </location>
</feature>
<reference evidence="7" key="1">
    <citation type="submission" date="2021-10" db="EMBL/GenBank/DDBJ databases">
        <title>Anaerobic single-cell dispensing facilitates the cultivation of human gut bacteria.</title>
        <authorList>
            <person name="Afrizal A."/>
        </authorList>
    </citation>
    <scope>NUCLEOTIDE SEQUENCE</scope>
    <source>
        <strain evidence="7">CLA-AA-H215</strain>
    </source>
</reference>
<keyword evidence="4" id="KW-0732">Signal</keyword>
<dbReference type="PANTHER" id="PTHR42887:SF2">
    <property type="entry name" value="OS12G0638800 PROTEIN"/>
    <property type="match status" value="1"/>
</dbReference>
<gene>
    <name evidence="7" type="ORF">LKD81_09955</name>
</gene>
<name>A0AAE3EAM2_9FIRM</name>
<dbReference type="Pfam" id="PF03486">
    <property type="entry name" value="HI0933_like"/>
    <property type="match status" value="1"/>
</dbReference>
<dbReference type="Gene3D" id="2.40.30.10">
    <property type="entry name" value="Translation factors"/>
    <property type="match status" value="1"/>
</dbReference>
<dbReference type="InterPro" id="IPR057661">
    <property type="entry name" value="RsdA/BaiN/AoA(So)_Rossmann"/>
</dbReference>
<evidence type="ECO:0000256" key="4">
    <source>
        <dbReference type="SAM" id="SignalP"/>
    </source>
</evidence>
<dbReference type="AlphaFoldDB" id="A0AAE3EAM2"/>
<feature type="domain" description="RsdA/BaiN/AoA(So)-like Rossmann fold-like" evidence="5">
    <location>
        <begin position="3"/>
        <end position="409"/>
    </location>
</feature>
<dbReference type="SUPFAM" id="SSF51905">
    <property type="entry name" value="FAD/NAD(P)-binding domain"/>
    <property type="match status" value="1"/>
</dbReference>
<dbReference type="EMBL" id="JAJEQR010000026">
    <property type="protein sequence ID" value="MCC2231314.1"/>
    <property type="molecule type" value="Genomic_DNA"/>
</dbReference>
<dbReference type="PRINTS" id="PR00368">
    <property type="entry name" value="FADPNR"/>
</dbReference>
<evidence type="ECO:0000256" key="1">
    <source>
        <dbReference type="ARBA" id="ARBA00001974"/>
    </source>
</evidence>
<proteinExistence type="predicted"/>
<keyword evidence="8" id="KW-1185">Reference proteome</keyword>
<comment type="caution">
    <text evidence="7">The sequence shown here is derived from an EMBL/GenBank/DDBJ whole genome shotgun (WGS) entry which is preliminary data.</text>
</comment>
<protein>
    <submittedName>
        <fullName evidence="7">NAD(P)/FAD-dependent oxidoreductase</fullName>
    </submittedName>
</protein>
<feature type="domain" description="RsdA/BaiN/AoA(So)-like insert" evidence="6">
    <location>
        <begin position="192"/>
        <end position="356"/>
    </location>
</feature>
<comment type="cofactor">
    <cofactor evidence="1">
        <name>FAD</name>
        <dbReference type="ChEBI" id="CHEBI:57692"/>
    </cofactor>
</comment>
<dbReference type="Gene3D" id="1.10.8.260">
    <property type="entry name" value="HI0933 insert domain-like"/>
    <property type="match status" value="1"/>
</dbReference>
<feature type="signal peptide" evidence="4">
    <location>
        <begin position="1"/>
        <end position="21"/>
    </location>
</feature>
<dbReference type="PRINTS" id="PR00411">
    <property type="entry name" value="PNDRDTASEI"/>
</dbReference>
<dbReference type="PANTHER" id="PTHR42887">
    <property type="entry name" value="OS12G0638800 PROTEIN"/>
    <property type="match status" value="1"/>
</dbReference>
<evidence type="ECO:0000313" key="8">
    <source>
        <dbReference type="Proteomes" id="UP001198182"/>
    </source>
</evidence>
<keyword evidence="2" id="KW-0285">Flavoprotein</keyword>
<dbReference type="Gene3D" id="3.50.50.60">
    <property type="entry name" value="FAD/NAD(P)-binding domain"/>
    <property type="match status" value="1"/>
</dbReference>
<dbReference type="InterPro" id="IPR036188">
    <property type="entry name" value="FAD/NAD-bd_sf"/>
</dbReference>
<sequence>MKKIIVIGGGAAGMMAAIAAAENGHTVVLYEKNEKLGKKIYITGKGRCNVTNACDWQTFFDNIISNPKFMFSSFGAWNNQDMMDWLEAKGLRLKTERGNRVFPESDKSSDVIRTLQKELERLGVKIYLNTPVKELLLDGECCTGVVLMNGRRENADAVIVATGGISYPSTGSTGDGYRMAEQAGLKVTETSPALVPFDAVFADGRQVKELQGLSLKNISVSIYQKERLLTSAFGEMLFTHFGVSGPVLLSASSMVTGAIRRGELHMELDFKPALTEAQLDARILREFEVAKNKQLKNVMGSLLPSGVIPPVLRAASVAAEKPIHEITKAERERLVQVLKHFPMRLTGLRGYNEAIITQGGVSVREIAPATMESKKVKGLFFAGEVLDVDALTGGYNLQIAWSTGYAAGKGVE</sequence>
<dbReference type="Pfam" id="PF22780">
    <property type="entry name" value="HI0933_like_1st"/>
    <property type="match status" value="1"/>
</dbReference>